<dbReference type="FunFam" id="3.40.50.620:FF:000056">
    <property type="entry name" value="Leucine--tRNA ligase"/>
    <property type="match status" value="1"/>
</dbReference>
<dbReference type="EC" id="6.1.1.4" evidence="9"/>
<dbReference type="RefSeq" id="WP_184192581.1">
    <property type="nucleotide sequence ID" value="NZ_JACHGW010000001.1"/>
</dbReference>
<dbReference type="PANTHER" id="PTHR43740">
    <property type="entry name" value="LEUCYL-TRNA SYNTHETASE"/>
    <property type="match status" value="1"/>
</dbReference>
<dbReference type="FunFam" id="3.10.20.590:FF:000001">
    <property type="entry name" value="Leucine--tRNA ligase"/>
    <property type="match status" value="1"/>
</dbReference>
<organism evidence="13 14">
    <name type="scientific">Armatimonas rosea</name>
    <dbReference type="NCBI Taxonomy" id="685828"/>
    <lineage>
        <taxon>Bacteria</taxon>
        <taxon>Bacillati</taxon>
        <taxon>Armatimonadota</taxon>
        <taxon>Armatimonadia</taxon>
        <taxon>Armatimonadales</taxon>
        <taxon>Armatimonadaceae</taxon>
        <taxon>Armatimonas</taxon>
    </lineage>
</organism>
<dbReference type="Pfam" id="PF08264">
    <property type="entry name" value="Anticodon_1"/>
    <property type="match status" value="1"/>
</dbReference>
<evidence type="ECO:0000256" key="9">
    <source>
        <dbReference type="HAMAP-Rule" id="MF_00049"/>
    </source>
</evidence>
<keyword evidence="14" id="KW-1185">Reference proteome</keyword>
<dbReference type="Gene3D" id="3.40.50.620">
    <property type="entry name" value="HUPs"/>
    <property type="match status" value="2"/>
</dbReference>
<dbReference type="FunFam" id="3.40.50.620:FF:000003">
    <property type="entry name" value="Leucine--tRNA ligase"/>
    <property type="match status" value="1"/>
</dbReference>
<evidence type="ECO:0000256" key="8">
    <source>
        <dbReference type="ARBA" id="ARBA00047469"/>
    </source>
</evidence>
<comment type="caution">
    <text evidence="13">The sequence shown here is derived from an EMBL/GenBank/DDBJ whole genome shotgun (WGS) entry which is preliminary data.</text>
</comment>
<dbReference type="GO" id="GO:0005524">
    <property type="term" value="F:ATP binding"/>
    <property type="evidence" value="ECO:0007669"/>
    <property type="project" value="UniProtKB-UniRule"/>
</dbReference>
<dbReference type="PRINTS" id="PR00985">
    <property type="entry name" value="TRNASYNTHLEU"/>
</dbReference>
<dbReference type="SUPFAM" id="SSF47323">
    <property type="entry name" value="Anticodon-binding domain of a subclass of class I aminoacyl-tRNA synthetases"/>
    <property type="match status" value="1"/>
</dbReference>
<dbReference type="PANTHER" id="PTHR43740:SF2">
    <property type="entry name" value="LEUCINE--TRNA LIGASE, MITOCHONDRIAL"/>
    <property type="match status" value="1"/>
</dbReference>
<comment type="similarity">
    <text evidence="1 9">Belongs to the class-I aminoacyl-tRNA synthetase family.</text>
</comment>
<dbReference type="InterPro" id="IPR025709">
    <property type="entry name" value="Leu_tRNA-synth_edit"/>
</dbReference>
<proteinExistence type="inferred from homology"/>
<dbReference type="Proteomes" id="UP000520814">
    <property type="component" value="Unassembled WGS sequence"/>
</dbReference>
<dbReference type="InterPro" id="IPR013155">
    <property type="entry name" value="M/V/L/I-tRNA-synth_anticd-bd"/>
</dbReference>
<name>A0A7W9W5D9_ARMRO</name>
<dbReference type="Pfam" id="PF13603">
    <property type="entry name" value="tRNA-synt_1_2"/>
    <property type="match status" value="1"/>
</dbReference>
<feature type="domain" description="Aminoacyl-tRNA synthetase class Ia" evidence="10">
    <location>
        <begin position="22"/>
        <end position="224"/>
    </location>
</feature>
<keyword evidence="7 9" id="KW-0030">Aminoacyl-tRNA synthetase</keyword>
<dbReference type="CDD" id="cd00812">
    <property type="entry name" value="LeuRS_core"/>
    <property type="match status" value="1"/>
</dbReference>
<evidence type="ECO:0000259" key="10">
    <source>
        <dbReference type="Pfam" id="PF00133"/>
    </source>
</evidence>
<dbReference type="NCBIfam" id="TIGR00396">
    <property type="entry name" value="leuS_bact"/>
    <property type="match status" value="1"/>
</dbReference>
<comment type="caution">
    <text evidence="9">Lacks conserved residue(s) required for the propagation of feature annotation.</text>
</comment>
<keyword evidence="5 9" id="KW-0067">ATP-binding</keyword>
<dbReference type="SUPFAM" id="SSF50677">
    <property type="entry name" value="ValRS/IleRS/LeuRS editing domain"/>
    <property type="match status" value="1"/>
</dbReference>
<keyword evidence="3 9" id="KW-0436">Ligase</keyword>
<dbReference type="GO" id="GO:0004823">
    <property type="term" value="F:leucine-tRNA ligase activity"/>
    <property type="evidence" value="ECO:0007669"/>
    <property type="project" value="UniProtKB-UniRule"/>
</dbReference>
<dbReference type="AlphaFoldDB" id="A0A7W9W5D9"/>
<evidence type="ECO:0000256" key="1">
    <source>
        <dbReference type="ARBA" id="ARBA00005594"/>
    </source>
</evidence>
<dbReference type="FunFam" id="1.10.730.10:FF:000002">
    <property type="entry name" value="Leucine--tRNA ligase"/>
    <property type="match status" value="1"/>
</dbReference>
<dbReference type="EMBL" id="JACHGW010000001">
    <property type="protein sequence ID" value="MBB6048961.1"/>
    <property type="molecule type" value="Genomic_DNA"/>
</dbReference>
<protein>
    <recommendedName>
        <fullName evidence="9">Leucine--tRNA ligase</fullName>
        <ecNumber evidence="9">6.1.1.4</ecNumber>
    </recommendedName>
    <alternativeName>
        <fullName evidence="9">Leucyl-tRNA synthetase</fullName>
        <shortName evidence="9">LeuRS</shortName>
    </alternativeName>
</protein>
<evidence type="ECO:0000259" key="11">
    <source>
        <dbReference type="Pfam" id="PF08264"/>
    </source>
</evidence>
<evidence type="ECO:0000256" key="7">
    <source>
        <dbReference type="ARBA" id="ARBA00023146"/>
    </source>
</evidence>
<evidence type="ECO:0000256" key="3">
    <source>
        <dbReference type="ARBA" id="ARBA00022598"/>
    </source>
</evidence>
<evidence type="ECO:0000256" key="4">
    <source>
        <dbReference type="ARBA" id="ARBA00022741"/>
    </source>
</evidence>
<evidence type="ECO:0000313" key="14">
    <source>
        <dbReference type="Proteomes" id="UP000520814"/>
    </source>
</evidence>
<feature type="short sequence motif" description="'KMSKS' region" evidence="9">
    <location>
        <begin position="656"/>
        <end position="660"/>
    </location>
</feature>
<evidence type="ECO:0000256" key="5">
    <source>
        <dbReference type="ARBA" id="ARBA00022840"/>
    </source>
</evidence>
<keyword evidence="6 9" id="KW-0648">Protein biosynthesis</keyword>
<evidence type="ECO:0000259" key="12">
    <source>
        <dbReference type="Pfam" id="PF13603"/>
    </source>
</evidence>
<sequence length="911" mass="100823">MSDAVIDENSGGRYPFREIEKKWQARWAEAKVHKATQDTSKQKYYVLVMFPYPSGSGLHVGHCKNYVPGDVVARFKAMQGFNVLNPMGWDAFGQPAEQDAIKRGVNPRTVVPTLAEVYKKQLNILGVSYDWDREINSTDPSYYRWNQWIFLKLYEKGLAYRDAAPVNWCVNESTVLANEEVVDGKCWRCDGPVVKKPLPQWKLRITSYADRLLAGLDSIDWAEGLKTQQRDWIGRSEGAEVDFKLAPPSDGGGGGITVFTTRPDTLWGATFMVLSPEHPLVAEITTDAQKAAVEAYAADAAKKSDEDRTAEGKEKTGVFTGAYAVNPVNGAQIPIWIADYVLTGYGTGAIMAVPAHDQRDFEFARKFDLPIVLVYAEADTPTESELTEAFASGGVFRESLGSPFSGEAQDKSVIVPKVVKWIEENGYGRGKIQYRLRDWLLSRQRYWGTPIPMVHCPSCGIVPVPEDQLPVVLPDCENYKPGPDGRSPLSTIPEFVQTTCPSCGGPAERETDTMAGSVDSSWYFLRFADPHNAAAAWDKAIADYWMPIDMYIGGREHAVGHLLYCRFFTKFFQDLGLISVDEPAAALRNQGMLNAFTPVLSGTDKSIKPGEFVSYPRDEWIAQYNANKAPIPAERIIEVDGQQKIEPIEVEFAWLKMSKSKQTAVTPDEMADKYGADSLRTLILFEAPFEDTIQWSEERMNGPYRFLSRVWDTVSGIVSAPPAPGTPEAISTVLSGDLPDTWAPMPDTEVKALRRKLHQTIAKVTVDIESFRFNTVVSALMILHDALRKFCNAGGVAHPAAREAAEGLTLLLAPLAPHLADELWEKLGGQGYLYQTQWPVSDPSLAADDEVTVVVQVNGKVREKLLLPAGLDNDTLQATALDCEKVRADLEGKTIRKVIVVPGKLVNIVAN</sequence>
<evidence type="ECO:0000313" key="13">
    <source>
        <dbReference type="EMBL" id="MBB6048961.1"/>
    </source>
</evidence>
<dbReference type="CDD" id="cd07958">
    <property type="entry name" value="Anticodon_Ia_Leu_BEm"/>
    <property type="match status" value="1"/>
</dbReference>
<dbReference type="Gene3D" id="1.10.730.10">
    <property type="entry name" value="Isoleucyl-tRNA Synthetase, Domain 1"/>
    <property type="match status" value="1"/>
</dbReference>
<accession>A0A7W9W5D9</accession>
<keyword evidence="4 9" id="KW-0547">Nucleotide-binding</keyword>
<keyword evidence="2 9" id="KW-0963">Cytoplasm</keyword>
<comment type="catalytic activity">
    <reaction evidence="8 9">
        <text>tRNA(Leu) + L-leucine + ATP = L-leucyl-tRNA(Leu) + AMP + diphosphate</text>
        <dbReference type="Rhea" id="RHEA:11688"/>
        <dbReference type="Rhea" id="RHEA-COMP:9613"/>
        <dbReference type="Rhea" id="RHEA-COMP:9622"/>
        <dbReference type="ChEBI" id="CHEBI:30616"/>
        <dbReference type="ChEBI" id="CHEBI:33019"/>
        <dbReference type="ChEBI" id="CHEBI:57427"/>
        <dbReference type="ChEBI" id="CHEBI:78442"/>
        <dbReference type="ChEBI" id="CHEBI:78494"/>
        <dbReference type="ChEBI" id="CHEBI:456215"/>
        <dbReference type="EC" id="6.1.1.4"/>
    </reaction>
</comment>
<evidence type="ECO:0000256" key="2">
    <source>
        <dbReference type="ARBA" id="ARBA00022490"/>
    </source>
</evidence>
<feature type="binding site" evidence="9">
    <location>
        <position position="659"/>
    </location>
    <ligand>
        <name>ATP</name>
        <dbReference type="ChEBI" id="CHEBI:30616"/>
    </ligand>
</feature>
<dbReference type="InterPro" id="IPR009008">
    <property type="entry name" value="Val/Leu/Ile-tRNA-synth_edit"/>
</dbReference>
<dbReference type="HAMAP" id="MF_00049_B">
    <property type="entry name" value="Leu_tRNA_synth_B"/>
    <property type="match status" value="1"/>
</dbReference>
<gene>
    <name evidence="9" type="primary">leuS</name>
    <name evidence="13" type="ORF">HNQ39_000723</name>
</gene>
<reference evidence="13 14" key="1">
    <citation type="submission" date="2020-08" db="EMBL/GenBank/DDBJ databases">
        <title>Genomic Encyclopedia of Type Strains, Phase IV (KMG-IV): sequencing the most valuable type-strain genomes for metagenomic binning, comparative biology and taxonomic classification.</title>
        <authorList>
            <person name="Goeker M."/>
        </authorList>
    </citation>
    <scope>NUCLEOTIDE SEQUENCE [LARGE SCALE GENOMIC DNA]</scope>
    <source>
        <strain evidence="13 14">DSM 23562</strain>
    </source>
</reference>
<dbReference type="SUPFAM" id="SSF52374">
    <property type="entry name" value="Nucleotidylyl transferase"/>
    <property type="match status" value="1"/>
</dbReference>
<feature type="domain" description="Methionyl/Valyl/Leucyl/Isoleucyl-tRNA synthetase anticodon-binding" evidence="11">
    <location>
        <begin position="752"/>
        <end position="872"/>
    </location>
</feature>
<dbReference type="InterPro" id="IPR014729">
    <property type="entry name" value="Rossmann-like_a/b/a_fold"/>
</dbReference>
<dbReference type="GO" id="GO:0005829">
    <property type="term" value="C:cytosol"/>
    <property type="evidence" value="ECO:0007669"/>
    <property type="project" value="TreeGrafter"/>
</dbReference>
<dbReference type="InterPro" id="IPR009080">
    <property type="entry name" value="tRNAsynth_Ia_anticodon-bd"/>
</dbReference>
<comment type="subcellular location">
    <subcellularLocation>
        <location evidence="9">Cytoplasm</location>
    </subcellularLocation>
</comment>
<evidence type="ECO:0000256" key="6">
    <source>
        <dbReference type="ARBA" id="ARBA00022917"/>
    </source>
</evidence>
<dbReference type="Pfam" id="PF00133">
    <property type="entry name" value="tRNA-synt_1"/>
    <property type="match status" value="1"/>
</dbReference>
<dbReference type="GO" id="GO:0006429">
    <property type="term" value="P:leucyl-tRNA aminoacylation"/>
    <property type="evidence" value="ECO:0007669"/>
    <property type="project" value="UniProtKB-UniRule"/>
</dbReference>
<dbReference type="GO" id="GO:0002161">
    <property type="term" value="F:aminoacyl-tRNA deacylase activity"/>
    <property type="evidence" value="ECO:0007669"/>
    <property type="project" value="InterPro"/>
</dbReference>
<dbReference type="InterPro" id="IPR002302">
    <property type="entry name" value="Leu-tRNA-ligase"/>
</dbReference>
<dbReference type="Gene3D" id="3.90.740.10">
    <property type="entry name" value="Valyl/Leucyl/Isoleucyl-tRNA synthetase, editing domain"/>
    <property type="match status" value="1"/>
</dbReference>
<feature type="domain" description="Leucyl-tRNA synthetase editing" evidence="12">
    <location>
        <begin position="230"/>
        <end position="400"/>
    </location>
</feature>
<dbReference type="InterPro" id="IPR002300">
    <property type="entry name" value="aa-tRNA-synth_Ia"/>
</dbReference>